<dbReference type="AlphaFoldDB" id="A0A5N6G270"/>
<dbReference type="Proteomes" id="UP000326877">
    <property type="component" value="Unassembled WGS sequence"/>
</dbReference>
<organism evidence="1">
    <name type="scientific">Petromyces alliaceus</name>
    <name type="common">Aspergillus alliaceus</name>
    <dbReference type="NCBI Taxonomy" id="209559"/>
    <lineage>
        <taxon>Eukaryota</taxon>
        <taxon>Fungi</taxon>
        <taxon>Dikarya</taxon>
        <taxon>Ascomycota</taxon>
        <taxon>Pezizomycotina</taxon>
        <taxon>Eurotiomycetes</taxon>
        <taxon>Eurotiomycetidae</taxon>
        <taxon>Eurotiales</taxon>
        <taxon>Aspergillaceae</taxon>
        <taxon>Aspergillus</taxon>
        <taxon>Aspergillus subgen. Circumdati</taxon>
    </lineage>
</organism>
<dbReference type="OMA" id="PTWDNQP"/>
<accession>A0A5N7BSC3</accession>
<sequence>MLHLLLVLPCLLHVATGAPWQTQKPLHCPYPDNPLDDDFIEPIHDRHYAAYTEPGTCHLDEILVPSDFCTIQGPSYIEILDAHNPHEHNSGQRFAVSRYGDDQRIKSVVTFQPIMYHDQTCTLVIEIPAIRENRYAEGTTTMEVWAVDRFDTPTWDNQPRKRHTVGMVTFPTFQVHQGWIQRFMPISCSKEMSFMVELSHPRSDGKVVFWNQLIGKQGAPPIGWRILQGGC</sequence>
<accession>A0A5N6G270</accession>
<protein>
    <submittedName>
        <fullName evidence="1">Uncharacterized protein</fullName>
    </submittedName>
</protein>
<name>A0A5N6G270_PETAA</name>
<proteinExistence type="predicted"/>
<reference evidence="1" key="1">
    <citation type="submission" date="2019-04" db="EMBL/GenBank/DDBJ databases">
        <title>Friends and foes A comparative genomics studyof 23 Aspergillus species from section Flavi.</title>
        <authorList>
            <consortium name="DOE Joint Genome Institute"/>
            <person name="Kjaerbolling I."/>
            <person name="Vesth T."/>
            <person name="Frisvad J.C."/>
            <person name="Nybo J.L."/>
            <person name="Theobald S."/>
            <person name="Kildgaard S."/>
            <person name="Isbrandt T."/>
            <person name="Kuo A."/>
            <person name="Sato A."/>
            <person name="Lyhne E.K."/>
            <person name="Kogle M.E."/>
            <person name="Wiebenga A."/>
            <person name="Kun R.S."/>
            <person name="Lubbers R.J."/>
            <person name="Makela M.R."/>
            <person name="Barry K."/>
            <person name="Chovatia M."/>
            <person name="Clum A."/>
            <person name="Daum C."/>
            <person name="Haridas S."/>
            <person name="He G."/>
            <person name="LaButti K."/>
            <person name="Lipzen A."/>
            <person name="Mondo S."/>
            <person name="Riley R."/>
            <person name="Salamov A."/>
            <person name="Simmons B.A."/>
            <person name="Magnuson J.K."/>
            <person name="Henrissat B."/>
            <person name="Mortensen U.H."/>
            <person name="Larsen T.O."/>
            <person name="Devries R.P."/>
            <person name="Grigoriev I.V."/>
            <person name="Machida M."/>
            <person name="Baker S.E."/>
            <person name="Andersen M.R."/>
        </authorList>
    </citation>
    <scope>NUCLEOTIDE SEQUENCE [LARGE SCALE GENOMIC DNA]</scope>
    <source>
        <strain evidence="1">IBT 14317</strain>
    </source>
</reference>
<dbReference type="EMBL" id="ML735358">
    <property type="protein sequence ID" value="KAE8384724.1"/>
    <property type="molecule type" value="Genomic_DNA"/>
</dbReference>
<gene>
    <name evidence="1" type="ORF">BDV23DRAFT_188949</name>
</gene>
<dbReference type="OrthoDB" id="4421216at2759"/>
<evidence type="ECO:0000313" key="1">
    <source>
        <dbReference type="EMBL" id="KAE8384724.1"/>
    </source>
</evidence>